<proteinExistence type="predicted"/>
<organism evidence="2 3">
    <name type="scientific">Ascaris lumbricoides</name>
    <name type="common">Giant roundworm</name>
    <dbReference type="NCBI Taxonomy" id="6252"/>
    <lineage>
        <taxon>Eukaryota</taxon>
        <taxon>Metazoa</taxon>
        <taxon>Ecdysozoa</taxon>
        <taxon>Nematoda</taxon>
        <taxon>Chromadorea</taxon>
        <taxon>Rhabditida</taxon>
        <taxon>Spirurina</taxon>
        <taxon>Ascaridomorpha</taxon>
        <taxon>Ascaridoidea</taxon>
        <taxon>Ascarididae</taxon>
        <taxon>Ascaris</taxon>
    </lineage>
</organism>
<keyword evidence="2" id="KW-1185">Reference proteome</keyword>
<dbReference type="AlphaFoldDB" id="A0A0M3HTH3"/>
<dbReference type="Proteomes" id="UP000036681">
    <property type="component" value="Unplaced"/>
</dbReference>
<evidence type="ECO:0000313" key="2">
    <source>
        <dbReference type="Proteomes" id="UP000036681"/>
    </source>
</evidence>
<accession>A0A0M3HTH3</accession>
<evidence type="ECO:0000256" key="1">
    <source>
        <dbReference type="SAM" id="MobiDB-lite"/>
    </source>
</evidence>
<feature type="compositionally biased region" description="Basic and acidic residues" evidence="1">
    <location>
        <begin position="41"/>
        <end position="50"/>
    </location>
</feature>
<dbReference type="WBParaSite" id="ALUE_0000594001-mRNA-1">
    <property type="protein sequence ID" value="ALUE_0000594001-mRNA-1"/>
    <property type="gene ID" value="ALUE_0000594001"/>
</dbReference>
<reference evidence="3" key="1">
    <citation type="submission" date="2017-02" db="UniProtKB">
        <authorList>
            <consortium name="WormBaseParasite"/>
        </authorList>
    </citation>
    <scope>IDENTIFICATION</scope>
</reference>
<protein>
    <submittedName>
        <fullName evidence="3">Peroxin-14</fullName>
    </submittedName>
</protein>
<evidence type="ECO:0000313" key="3">
    <source>
        <dbReference type="WBParaSite" id="ALUE_0000594001-mRNA-1"/>
    </source>
</evidence>
<feature type="region of interest" description="Disordered" evidence="1">
    <location>
        <begin position="29"/>
        <end position="50"/>
    </location>
</feature>
<feature type="region of interest" description="Disordered" evidence="1">
    <location>
        <begin position="244"/>
        <end position="263"/>
    </location>
</feature>
<feature type="region of interest" description="Disordered" evidence="1">
    <location>
        <begin position="294"/>
        <end position="334"/>
    </location>
</feature>
<feature type="compositionally biased region" description="Low complexity" evidence="1">
    <location>
        <begin position="294"/>
        <end position="307"/>
    </location>
</feature>
<feature type="compositionally biased region" description="Basic and acidic residues" evidence="1">
    <location>
        <begin position="244"/>
        <end position="254"/>
    </location>
</feature>
<feature type="compositionally biased region" description="Polar residues" evidence="1">
    <location>
        <begin position="29"/>
        <end position="40"/>
    </location>
</feature>
<name>A0A0M3HTH3_ASCLU</name>
<sequence>MPVALFVATVSYPDGPIYMPCQKHLNAANRMSSAVQQSTASDEKRPSGHDSIIKAHPIRAEELFERVKKLSGAMHSSVSQSSYDVLSGTYVPAIKESKSSCSPSCEDNASTSSLSDIKFHLTQIEKLVGRSEVIKAAVRAQHNEVPATPATSAALHNGSELIPGSSFASLFWFLDKAGVSVSELRNALVKVKRLQEKEQIECNPSPDAPEKWLQELKEELGLLQKEFAVTPSDTLNMRKENENTANKHAEDGGKLYKTASPSKPATAAGAEKVIASSAENIISEGTLAELKNEMMSSESLSTSESSLDGAHSGSKRSGSDEDHLRKAVRSPSFTDLRTAIEDATMLLQIGGNH</sequence>